<keyword evidence="1" id="KW-0645">Protease</keyword>
<keyword evidence="11" id="KW-1185">Reference proteome</keyword>
<protein>
    <submittedName>
        <fullName evidence="10">Do family serine endopeptidase</fullName>
    </submittedName>
</protein>
<feature type="binding site" evidence="7">
    <location>
        <position position="150"/>
    </location>
    <ligand>
        <name>substrate</name>
    </ligand>
</feature>
<gene>
    <name evidence="10" type="ORF">G3O08_03565</name>
</gene>
<feature type="binding site" evidence="7">
    <location>
        <begin position="230"/>
        <end position="232"/>
    </location>
    <ligand>
        <name>substrate</name>
    </ligand>
</feature>
<organism evidence="10 11">
    <name type="scientific">Cryomorpha ignava</name>
    <dbReference type="NCBI Taxonomy" id="101383"/>
    <lineage>
        <taxon>Bacteria</taxon>
        <taxon>Pseudomonadati</taxon>
        <taxon>Bacteroidota</taxon>
        <taxon>Flavobacteriia</taxon>
        <taxon>Flavobacteriales</taxon>
        <taxon>Cryomorphaceae</taxon>
        <taxon>Cryomorpha</taxon>
    </lineage>
</organism>
<reference evidence="10 11" key="1">
    <citation type="submission" date="2020-02" db="EMBL/GenBank/DDBJ databases">
        <title>Out from the shadows clarifying the taxonomy of the family Cryomorphaceae and related taxa by utilizing the GTDB taxonomic framework.</title>
        <authorList>
            <person name="Bowman J.P."/>
        </authorList>
    </citation>
    <scope>NUCLEOTIDE SEQUENCE [LARGE SCALE GENOMIC DNA]</scope>
    <source>
        <strain evidence="10 11">QSSC 1-22</strain>
    </source>
</reference>
<evidence type="ECO:0000256" key="7">
    <source>
        <dbReference type="PIRSR" id="PIRSR611782-2"/>
    </source>
</evidence>
<feature type="active site" description="Charge relay system" evidence="6">
    <location>
        <position position="150"/>
    </location>
</feature>
<feature type="domain" description="PDZ" evidence="9">
    <location>
        <begin position="276"/>
        <end position="367"/>
    </location>
</feature>
<dbReference type="Gene3D" id="2.40.10.120">
    <property type="match status" value="1"/>
</dbReference>
<dbReference type="RefSeq" id="WP_163283304.1">
    <property type="nucleotide sequence ID" value="NZ_JAAGVY010000003.1"/>
</dbReference>
<evidence type="ECO:0000313" key="11">
    <source>
        <dbReference type="Proteomes" id="UP000486602"/>
    </source>
</evidence>
<dbReference type="Gene3D" id="2.30.42.10">
    <property type="match status" value="2"/>
</dbReference>
<evidence type="ECO:0000256" key="5">
    <source>
        <dbReference type="ARBA" id="ARBA00022825"/>
    </source>
</evidence>
<evidence type="ECO:0000256" key="2">
    <source>
        <dbReference type="ARBA" id="ARBA00022729"/>
    </source>
</evidence>
<keyword evidence="8" id="KW-0472">Membrane</keyword>
<evidence type="ECO:0000256" key="1">
    <source>
        <dbReference type="ARBA" id="ARBA00022670"/>
    </source>
</evidence>
<keyword evidence="2" id="KW-0732">Signal</keyword>
<keyword evidence="4" id="KW-0378">Hydrolase</keyword>
<evidence type="ECO:0000313" key="10">
    <source>
        <dbReference type="EMBL" id="NEN22581.1"/>
    </source>
</evidence>
<dbReference type="PRINTS" id="PR00834">
    <property type="entry name" value="PROTEASES2C"/>
</dbReference>
<evidence type="ECO:0000256" key="4">
    <source>
        <dbReference type="ARBA" id="ARBA00022801"/>
    </source>
</evidence>
<dbReference type="InterPro" id="IPR009003">
    <property type="entry name" value="Peptidase_S1_PA"/>
</dbReference>
<dbReference type="AlphaFoldDB" id="A0A7K3WNJ8"/>
<dbReference type="SMART" id="SM00228">
    <property type="entry name" value="PDZ"/>
    <property type="match status" value="2"/>
</dbReference>
<evidence type="ECO:0000259" key="9">
    <source>
        <dbReference type="PROSITE" id="PS50106"/>
    </source>
</evidence>
<feature type="active site" description="Charge relay system" evidence="6">
    <location>
        <position position="120"/>
    </location>
</feature>
<dbReference type="EMBL" id="JAAGVY010000003">
    <property type="protein sequence ID" value="NEN22581.1"/>
    <property type="molecule type" value="Genomic_DNA"/>
</dbReference>
<name>A0A7K3WNJ8_9FLAO</name>
<keyword evidence="8" id="KW-1133">Transmembrane helix</keyword>
<feature type="binding site" evidence="7">
    <location>
        <position position="120"/>
    </location>
    <ligand>
        <name>substrate</name>
    </ligand>
</feature>
<keyword evidence="5" id="KW-0720">Serine protease</keyword>
<dbReference type="InterPro" id="IPR001478">
    <property type="entry name" value="PDZ"/>
</dbReference>
<keyword evidence="3" id="KW-0677">Repeat</keyword>
<dbReference type="Pfam" id="PF13365">
    <property type="entry name" value="Trypsin_2"/>
    <property type="match status" value="1"/>
</dbReference>
<dbReference type="GO" id="GO:0004252">
    <property type="term" value="F:serine-type endopeptidase activity"/>
    <property type="evidence" value="ECO:0007669"/>
    <property type="project" value="InterPro"/>
</dbReference>
<dbReference type="SUPFAM" id="SSF50494">
    <property type="entry name" value="Trypsin-like serine proteases"/>
    <property type="match status" value="1"/>
</dbReference>
<dbReference type="PANTHER" id="PTHR43343">
    <property type="entry name" value="PEPTIDASE S12"/>
    <property type="match status" value="1"/>
</dbReference>
<dbReference type="PANTHER" id="PTHR43343:SF3">
    <property type="entry name" value="PROTEASE DO-LIKE 8, CHLOROPLASTIC"/>
    <property type="match status" value="1"/>
</dbReference>
<dbReference type="PROSITE" id="PS50106">
    <property type="entry name" value="PDZ"/>
    <property type="match status" value="1"/>
</dbReference>
<comment type="caution">
    <text evidence="10">The sequence shown here is derived from an EMBL/GenBank/DDBJ whole genome shotgun (WGS) entry which is preliminary data.</text>
</comment>
<evidence type="ECO:0000256" key="8">
    <source>
        <dbReference type="SAM" id="Phobius"/>
    </source>
</evidence>
<accession>A0A7K3WNJ8</accession>
<evidence type="ECO:0000256" key="6">
    <source>
        <dbReference type="PIRSR" id="PIRSR611782-1"/>
    </source>
</evidence>
<dbReference type="GO" id="GO:0006508">
    <property type="term" value="P:proteolysis"/>
    <property type="evidence" value="ECO:0007669"/>
    <property type="project" value="UniProtKB-KW"/>
</dbReference>
<dbReference type="InterPro" id="IPR051201">
    <property type="entry name" value="Chloro_Bact_Ser_Proteases"/>
</dbReference>
<evidence type="ECO:0000256" key="3">
    <source>
        <dbReference type="ARBA" id="ARBA00022737"/>
    </source>
</evidence>
<keyword evidence="8" id="KW-0812">Transmembrane</keyword>
<feature type="transmembrane region" description="Helical" evidence="8">
    <location>
        <begin position="7"/>
        <end position="25"/>
    </location>
</feature>
<proteinExistence type="predicted"/>
<feature type="active site" description="Charge relay system" evidence="6">
    <location>
        <position position="232"/>
    </location>
</feature>
<dbReference type="CDD" id="cd06779">
    <property type="entry name" value="cpPDZ_Deg_HtrA-like"/>
    <property type="match status" value="1"/>
</dbReference>
<dbReference type="SUPFAM" id="SSF50156">
    <property type="entry name" value="PDZ domain-like"/>
    <property type="match status" value="2"/>
</dbReference>
<sequence>MKQLFKFFLVAILGGIVSLGLYSTFLNSDLKMSSSGEKPQIQFTNYTSSPSVPLESIDFVSAAQRTVNAVVHVTTTFQSQKYYNPWSQIFGGEKYYSQEQKASGSGVIISDDGYIVTNNHVIDNAANIEISTNDNRTYTATLIGTDPATDIALLKIDESDLPAITFGDSDNLQVGEWVLAVGNPFNLTSTVTAGIVSAKARNINILHYNPTDEIFPLESFIQTDAAVNPGNSGGALVNGRGELVGINTAIASRTGSYSGYSFAVPVSIVQKVTADLLEFGLVQRAYIGVNISNIDQALAKEKDLKTREGAYVRGLLPDGAAADSGIEEGDIITKVQGFGVNNVTQLQEQIGKYRPGDEIEVLVLRKNNIKEFTVVLRDRYGNKELKKRDKEAVNRIFGAKLESLSTEEKGRLKIANGVKITDLESGKLKNAGLSAGFVITQIDKQPVNTPEDVNRILSSKRGGVLVEGLHPDGKPDYFGFGM</sequence>
<dbReference type="NCBIfam" id="TIGR02037">
    <property type="entry name" value="degP_htrA_DO"/>
    <property type="match status" value="1"/>
</dbReference>
<dbReference type="Proteomes" id="UP000486602">
    <property type="component" value="Unassembled WGS sequence"/>
</dbReference>
<dbReference type="Pfam" id="PF13180">
    <property type="entry name" value="PDZ_2"/>
    <property type="match status" value="1"/>
</dbReference>
<dbReference type="InterPro" id="IPR001940">
    <property type="entry name" value="Peptidase_S1C"/>
</dbReference>
<dbReference type="InterPro" id="IPR036034">
    <property type="entry name" value="PDZ_sf"/>
</dbReference>
<dbReference type="InterPro" id="IPR011782">
    <property type="entry name" value="Pept_S1C_Do"/>
</dbReference>